<dbReference type="InterPro" id="IPR000086">
    <property type="entry name" value="NUDIX_hydrolase_dom"/>
</dbReference>
<reference evidence="6 7" key="1">
    <citation type="submission" date="2013-04" db="EMBL/GenBank/DDBJ databases">
        <title>Oceanococcus atlanticus 22II-S10r2 Genome Sequencing.</title>
        <authorList>
            <person name="Lai Q."/>
            <person name="Li G."/>
            <person name="Shao Z."/>
        </authorList>
    </citation>
    <scope>NUCLEOTIDE SEQUENCE [LARGE SCALE GENOMIC DNA]</scope>
    <source>
        <strain evidence="6 7">22II-S10r2</strain>
    </source>
</reference>
<sequence>MSQRRIAVIPVLGGGKDRRLVLVTARRHGRWIVPTGKPEAKLSDKRVAALEAFEEAGVVGRLKKLRRPSRIMCRSASGKPRRLDLYGLDVQKTLNQWPEKNQRQRCVVGLEELDQMPMDEQLKRAIRRYFKTL</sequence>
<feature type="domain" description="Nudix hydrolase" evidence="5">
    <location>
        <begin position="2"/>
        <end position="130"/>
    </location>
</feature>
<dbReference type="AlphaFoldDB" id="A0A1Y1SI95"/>
<dbReference type="GO" id="GO:0005737">
    <property type="term" value="C:cytoplasm"/>
    <property type="evidence" value="ECO:0007669"/>
    <property type="project" value="TreeGrafter"/>
</dbReference>
<dbReference type="RefSeq" id="WP_083560421.1">
    <property type="nucleotide sequence ID" value="NZ_AQQV01000001.1"/>
</dbReference>
<organism evidence="6 7">
    <name type="scientific">Oceanococcus atlanticus</name>
    <dbReference type="NCBI Taxonomy" id="1317117"/>
    <lineage>
        <taxon>Bacteria</taxon>
        <taxon>Pseudomonadati</taxon>
        <taxon>Pseudomonadota</taxon>
        <taxon>Gammaproteobacteria</taxon>
        <taxon>Chromatiales</taxon>
        <taxon>Oceanococcaceae</taxon>
        <taxon>Oceanococcus</taxon>
    </lineage>
</organism>
<evidence type="ECO:0000259" key="5">
    <source>
        <dbReference type="PROSITE" id="PS51462"/>
    </source>
</evidence>
<dbReference type="Pfam" id="PF00293">
    <property type="entry name" value="NUDIX"/>
    <property type="match status" value="1"/>
</dbReference>
<dbReference type="PANTHER" id="PTHR12629">
    <property type="entry name" value="DIPHOSPHOINOSITOL POLYPHOSPHATE PHOSPHOHYDROLASE"/>
    <property type="match status" value="1"/>
</dbReference>
<keyword evidence="3 6" id="KW-0378">Hydrolase</keyword>
<protein>
    <submittedName>
        <fullName evidence="6">NUDIX hydrolase</fullName>
    </submittedName>
</protein>
<evidence type="ECO:0000256" key="2">
    <source>
        <dbReference type="ARBA" id="ARBA00022723"/>
    </source>
</evidence>
<dbReference type="Gene3D" id="3.90.79.10">
    <property type="entry name" value="Nucleoside Triphosphate Pyrophosphohydrolase"/>
    <property type="match status" value="1"/>
</dbReference>
<comment type="cofactor">
    <cofactor evidence="1">
        <name>Mg(2+)</name>
        <dbReference type="ChEBI" id="CHEBI:18420"/>
    </cofactor>
</comment>
<dbReference type="InterPro" id="IPR015797">
    <property type="entry name" value="NUDIX_hydrolase-like_dom_sf"/>
</dbReference>
<dbReference type="GO" id="GO:0046872">
    <property type="term" value="F:metal ion binding"/>
    <property type="evidence" value="ECO:0007669"/>
    <property type="project" value="UniProtKB-KW"/>
</dbReference>
<comment type="caution">
    <text evidence="6">The sequence shown here is derived from an EMBL/GenBank/DDBJ whole genome shotgun (WGS) entry which is preliminary data.</text>
</comment>
<evidence type="ECO:0000256" key="4">
    <source>
        <dbReference type="ARBA" id="ARBA00022842"/>
    </source>
</evidence>
<keyword evidence="2" id="KW-0479">Metal-binding</keyword>
<dbReference type="EMBL" id="AQQV01000001">
    <property type="protein sequence ID" value="ORE89374.1"/>
    <property type="molecule type" value="Genomic_DNA"/>
</dbReference>
<gene>
    <name evidence="6" type="ORF">ATO7_05825</name>
</gene>
<dbReference type="GO" id="GO:0016462">
    <property type="term" value="F:pyrophosphatase activity"/>
    <property type="evidence" value="ECO:0007669"/>
    <property type="project" value="InterPro"/>
</dbReference>
<evidence type="ECO:0000256" key="3">
    <source>
        <dbReference type="ARBA" id="ARBA00022801"/>
    </source>
</evidence>
<dbReference type="OrthoDB" id="7066910at2"/>
<dbReference type="InterPro" id="IPR047198">
    <property type="entry name" value="DDP-like_NUDIX"/>
</dbReference>
<accession>A0A1Y1SI95</accession>
<name>A0A1Y1SI95_9GAMM</name>
<keyword evidence="4" id="KW-0460">Magnesium</keyword>
<proteinExistence type="predicted"/>
<dbReference type="SUPFAM" id="SSF55811">
    <property type="entry name" value="Nudix"/>
    <property type="match status" value="1"/>
</dbReference>
<dbReference type="PANTHER" id="PTHR12629:SF0">
    <property type="entry name" value="DIPHOSPHOINOSITOL-POLYPHOSPHATE DIPHOSPHATASE"/>
    <property type="match status" value="1"/>
</dbReference>
<evidence type="ECO:0000256" key="1">
    <source>
        <dbReference type="ARBA" id="ARBA00001946"/>
    </source>
</evidence>
<dbReference type="Proteomes" id="UP000192342">
    <property type="component" value="Unassembled WGS sequence"/>
</dbReference>
<dbReference type="CDD" id="cd04666">
    <property type="entry name" value="NUDIX_DIPP2_like_Nudt4"/>
    <property type="match status" value="1"/>
</dbReference>
<dbReference type="STRING" id="1317117.ATO7_05825"/>
<evidence type="ECO:0000313" key="6">
    <source>
        <dbReference type="EMBL" id="ORE89374.1"/>
    </source>
</evidence>
<dbReference type="PROSITE" id="PS51462">
    <property type="entry name" value="NUDIX"/>
    <property type="match status" value="1"/>
</dbReference>
<keyword evidence="7" id="KW-1185">Reference proteome</keyword>
<evidence type="ECO:0000313" key="7">
    <source>
        <dbReference type="Proteomes" id="UP000192342"/>
    </source>
</evidence>